<feature type="compositionally biased region" description="Basic and acidic residues" evidence="2">
    <location>
        <begin position="42"/>
        <end position="61"/>
    </location>
</feature>
<sequence length="261" mass="26946">MKTSPETAGPATAGSADGVAAADDSGGGAPMLRSAGTAGRKGARDDARDRRDRREGPDGRGGRPGHAGHAGWRARLSAAEARVDEVVVPVVPSECPPPLGRAWALPEGPGCARYARSVLAEALAEAGASRAAIADAKLMASELATNAHQHAADRGPHELWLYAGGASGGELRCAVFDRDAAARLPGYSWTSGDYGRGLSIVQELSEGRWGMLRTMSRCLPRARGKAVWFTVPAAVQLPADLLRAPYRAVVPAPAPAPPPLG</sequence>
<gene>
    <name evidence="4" type="ORF">ACFPZN_15130</name>
</gene>
<keyword evidence="1" id="KW-0808">Transferase</keyword>
<dbReference type="Pfam" id="PF13581">
    <property type="entry name" value="HATPase_c_2"/>
    <property type="match status" value="1"/>
</dbReference>
<feature type="region of interest" description="Disordered" evidence="2">
    <location>
        <begin position="1"/>
        <end position="71"/>
    </location>
</feature>
<evidence type="ECO:0000313" key="4">
    <source>
        <dbReference type="EMBL" id="MFC5746959.1"/>
    </source>
</evidence>
<keyword evidence="5" id="KW-1185">Reference proteome</keyword>
<evidence type="ECO:0000256" key="2">
    <source>
        <dbReference type="SAM" id="MobiDB-lite"/>
    </source>
</evidence>
<keyword evidence="4" id="KW-0067">ATP-binding</keyword>
<name>A0ABW0ZUH2_9ACTN</name>
<dbReference type="EMBL" id="JBHSON010000018">
    <property type="protein sequence ID" value="MFC5746959.1"/>
    <property type="molecule type" value="Genomic_DNA"/>
</dbReference>
<evidence type="ECO:0000256" key="1">
    <source>
        <dbReference type="ARBA" id="ARBA00022527"/>
    </source>
</evidence>
<dbReference type="Gene3D" id="3.30.565.10">
    <property type="entry name" value="Histidine kinase-like ATPase, C-terminal domain"/>
    <property type="match status" value="1"/>
</dbReference>
<feature type="domain" description="Histidine kinase/HSP90-like ATPase" evidence="3">
    <location>
        <begin position="112"/>
        <end position="205"/>
    </location>
</feature>
<reference evidence="5" key="1">
    <citation type="journal article" date="2019" name="Int. J. Syst. Evol. Microbiol.">
        <title>The Global Catalogue of Microorganisms (GCM) 10K type strain sequencing project: providing services to taxonomists for standard genome sequencing and annotation.</title>
        <authorList>
            <consortium name="The Broad Institute Genomics Platform"/>
            <consortium name="The Broad Institute Genome Sequencing Center for Infectious Disease"/>
            <person name="Wu L."/>
            <person name="Ma J."/>
        </authorList>
    </citation>
    <scope>NUCLEOTIDE SEQUENCE [LARGE SCALE GENOMIC DNA]</scope>
    <source>
        <strain evidence="5">KCTC 42087</strain>
    </source>
</reference>
<dbReference type="InterPro" id="IPR050267">
    <property type="entry name" value="Anti-sigma-factor_SerPK"/>
</dbReference>
<protein>
    <submittedName>
        <fullName evidence="4">ATP-binding protein</fullName>
    </submittedName>
</protein>
<keyword evidence="1" id="KW-0418">Kinase</keyword>
<keyword evidence="1" id="KW-0723">Serine/threonine-protein kinase</keyword>
<dbReference type="InterPro" id="IPR036890">
    <property type="entry name" value="HATPase_C_sf"/>
</dbReference>
<comment type="caution">
    <text evidence="4">The sequence shown here is derived from an EMBL/GenBank/DDBJ whole genome shotgun (WGS) entry which is preliminary data.</text>
</comment>
<evidence type="ECO:0000313" key="5">
    <source>
        <dbReference type="Proteomes" id="UP001596074"/>
    </source>
</evidence>
<evidence type="ECO:0000259" key="3">
    <source>
        <dbReference type="Pfam" id="PF13581"/>
    </source>
</evidence>
<accession>A0ABW0ZUH2</accession>
<organism evidence="4 5">
    <name type="scientific">Actinomadura rugatobispora</name>
    <dbReference type="NCBI Taxonomy" id="1994"/>
    <lineage>
        <taxon>Bacteria</taxon>
        <taxon>Bacillati</taxon>
        <taxon>Actinomycetota</taxon>
        <taxon>Actinomycetes</taxon>
        <taxon>Streptosporangiales</taxon>
        <taxon>Thermomonosporaceae</taxon>
        <taxon>Actinomadura</taxon>
    </lineage>
</organism>
<dbReference type="InterPro" id="IPR003594">
    <property type="entry name" value="HATPase_dom"/>
</dbReference>
<dbReference type="PANTHER" id="PTHR35526">
    <property type="entry name" value="ANTI-SIGMA-F FACTOR RSBW-RELATED"/>
    <property type="match status" value="1"/>
</dbReference>
<dbReference type="CDD" id="cd16936">
    <property type="entry name" value="HATPase_RsbW-like"/>
    <property type="match status" value="1"/>
</dbReference>
<dbReference type="PANTHER" id="PTHR35526:SF3">
    <property type="entry name" value="ANTI-SIGMA-F FACTOR RSBW"/>
    <property type="match status" value="1"/>
</dbReference>
<dbReference type="Proteomes" id="UP001596074">
    <property type="component" value="Unassembled WGS sequence"/>
</dbReference>
<proteinExistence type="predicted"/>
<keyword evidence="4" id="KW-0547">Nucleotide-binding</keyword>
<dbReference type="RefSeq" id="WP_378282580.1">
    <property type="nucleotide sequence ID" value="NZ_JBHSON010000018.1"/>
</dbReference>
<dbReference type="GO" id="GO:0005524">
    <property type="term" value="F:ATP binding"/>
    <property type="evidence" value="ECO:0007669"/>
    <property type="project" value="UniProtKB-KW"/>
</dbReference>
<feature type="compositionally biased region" description="Low complexity" evidence="2">
    <location>
        <begin position="11"/>
        <end position="24"/>
    </location>
</feature>